<gene>
    <name evidence="2" type="ORF">UX73_C0005G0009</name>
</gene>
<dbReference type="EMBL" id="LCNH01000005">
    <property type="protein sequence ID" value="KKU51221.1"/>
    <property type="molecule type" value="Genomic_DNA"/>
</dbReference>
<sequence>MAVELRTSRVFSARLFVFGLALMAGTVAAMFEEQHMIVRILGTATAILGPVFVLSAWRERVWERAPQPLVNVAGDITCNVVSYTRSRVACAHQAFAMLIGPVTYWAIIIALK</sequence>
<organism evidence="2 3">
    <name type="scientific">candidate division WWE3 bacterium GW2011_GWC1_47_10</name>
    <dbReference type="NCBI Taxonomy" id="1619122"/>
    <lineage>
        <taxon>Bacteria</taxon>
        <taxon>Katanobacteria</taxon>
    </lineage>
</organism>
<evidence type="ECO:0000256" key="1">
    <source>
        <dbReference type="SAM" id="Phobius"/>
    </source>
</evidence>
<proteinExistence type="predicted"/>
<name>A0A0G1R200_UNCKA</name>
<keyword evidence="1" id="KW-1133">Transmembrane helix</keyword>
<dbReference type="Proteomes" id="UP000034873">
    <property type="component" value="Unassembled WGS sequence"/>
</dbReference>
<reference evidence="2 3" key="1">
    <citation type="journal article" date="2015" name="Nature">
        <title>rRNA introns, odd ribosomes, and small enigmatic genomes across a large radiation of phyla.</title>
        <authorList>
            <person name="Brown C.T."/>
            <person name="Hug L.A."/>
            <person name="Thomas B.C."/>
            <person name="Sharon I."/>
            <person name="Castelle C.J."/>
            <person name="Singh A."/>
            <person name="Wilkins M.J."/>
            <person name="Williams K.H."/>
            <person name="Banfield J.F."/>
        </authorList>
    </citation>
    <scope>NUCLEOTIDE SEQUENCE [LARGE SCALE GENOMIC DNA]</scope>
</reference>
<evidence type="ECO:0000313" key="3">
    <source>
        <dbReference type="Proteomes" id="UP000034873"/>
    </source>
</evidence>
<evidence type="ECO:0000313" key="2">
    <source>
        <dbReference type="EMBL" id="KKU51221.1"/>
    </source>
</evidence>
<feature type="transmembrane region" description="Helical" evidence="1">
    <location>
        <begin position="12"/>
        <end position="31"/>
    </location>
</feature>
<feature type="transmembrane region" description="Helical" evidence="1">
    <location>
        <begin position="94"/>
        <end position="111"/>
    </location>
</feature>
<dbReference type="STRING" id="1619122.UX73_C0005G0009"/>
<accession>A0A0G1R200</accession>
<feature type="transmembrane region" description="Helical" evidence="1">
    <location>
        <begin position="37"/>
        <end position="57"/>
    </location>
</feature>
<protein>
    <submittedName>
        <fullName evidence="2">Uncharacterized protein</fullName>
    </submittedName>
</protein>
<comment type="caution">
    <text evidence="2">The sequence shown here is derived from an EMBL/GenBank/DDBJ whole genome shotgun (WGS) entry which is preliminary data.</text>
</comment>
<dbReference type="AlphaFoldDB" id="A0A0G1R200"/>
<keyword evidence="1" id="KW-0472">Membrane</keyword>
<keyword evidence="1" id="KW-0812">Transmembrane</keyword>